<keyword evidence="3" id="KW-0677">Repeat</keyword>
<evidence type="ECO:0000256" key="3">
    <source>
        <dbReference type="ARBA" id="ARBA00022737"/>
    </source>
</evidence>
<evidence type="ECO:0000256" key="6">
    <source>
        <dbReference type="ARBA" id="ARBA00023242"/>
    </source>
</evidence>
<evidence type="ECO:0000256" key="8">
    <source>
        <dbReference type="SAM" id="MobiDB-lite"/>
    </source>
</evidence>
<dbReference type="GO" id="GO:0005737">
    <property type="term" value="C:cytoplasm"/>
    <property type="evidence" value="ECO:0007669"/>
    <property type="project" value="TreeGrafter"/>
</dbReference>
<sequence>MKFNSAPKCPRCAKTVYMAEQIIGPGGPWHKRCLRCKTCDKSLDSTTLSERENEVYCKVCYNRLYGPKGWGAANMSTETQIHRFENSSSEEVNLRASPSPELPISSLRLSPEAPTLPPRSPASESVSRAPALPSRNKNLESTSNTPPLPPRNTTESRGSSNNPFSQDTRDAEPARSEVDISKIAKNFESKPTHAPSPSSSRLFPPRSTSPANHSSEKSVPAFLSGHGAKRSSTTATTFLSNANNHPRPAATGAPNTTTNNNVPTKSFSLHRTSHSFSGIGGPNKRFSNLGGGGDICPRCQKVVYAAESAMGAGVKYHKLCLRCSQCSKSLDSSNMREREGTLYCKPCYAKLYGPKGYGYGEGAAFLTTEGAV</sequence>
<evidence type="ECO:0000256" key="2">
    <source>
        <dbReference type="ARBA" id="ARBA00022723"/>
    </source>
</evidence>
<dbReference type="Gene3D" id="2.10.110.10">
    <property type="entry name" value="Cysteine Rich Protein"/>
    <property type="match status" value="2"/>
</dbReference>
<evidence type="ECO:0000259" key="9">
    <source>
        <dbReference type="PROSITE" id="PS50023"/>
    </source>
</evidence>
<dbReference type="PANTHER" id="PTHR24215:SF35">
    <property type="entry name" value="MUSCLE LIM PROTEIN MLP84B"/>
    <property type="match status" value="1"/>
</dbReference>
<feature type="compositionally biased region" description="Low complexity" evidence="8">
    <location>
        <begin position="195"/>
        <end position="210"/>
    </location>
</feature>
<dbReference type="PANTHER" id="PTHR24215">
    <property type="entry name" value="RHO-GTPASE-ACTIVATING PROTEIN LRG1"/>
    <property type="match status" value="1"/>
</dbReference>
<dbReference type="GO" id="GO:0030036">
    <property type="term" value="P:actin cytoskeleton organization"/>
    <property type="evidence" value="ECO:0007669"/>
    <property type="project" value="TreeGrafter"/>
</dbReference>
<reference evidence="10 11" key="1">
    <citation type="submission" date="2016-07" db="EMBL/GenBank/DDBJ databases">
        <title>Pervasive Adenine N6-methylation of Active Genes in Fungi.</title>
        <authorList>
            <consortium name="DOE Joint Genome Institute"/>
            <person name="Mondo S.J."/>
            <person name="Dannebaum R.O."/>
            <person name="Kuo R.C."/>
            <person name="Labutti K."/>
            <person name="Haridas S."/>
            <person name="Kuo A."/>
            <person name="Salamov A."/>
            <person name="Ahrendt S.R."/>
            <person name="Lipzen A."/>
            <person name="Sullivan W."/>
            <person name="Andreopoulos W.B."/>
            <person name="Clum A."/>
            <person name="Lindquist E."/>
            <person name="Daum C."/>
            <person name="Ramamoorthy G.K."/>
            <person name="Gryganskyi A."/>
            <person name="Culley D."/>
            <person name="Magnuson J.K."/>
            <person name="James T.Y."/>
            <person name="O'Malley M.A."/>
            <person name="Stajich J.E."/>
            <person name="Spatafora J.W."/>
            <person name="Visel A."/>
            <person name="Grigoriev I.V."/>
        </authorList>
    </citation>
    <scope>NUCLEOTIDE SEQUENCE [LARGE SCALE GENOMIC DNA]</scope>
    <source>
        <strain evidence="10 11">CBS 931.73</strain>
    </source>
</reference>
<feature type="compositionally biased region" description="Polar residues" evidence="8">
    <location>
        <begin position="135"/>
        <end position="166"/>
    </location>
</feature>
<evidence type="ECO:0000256" key="5">
    <source>
        <dbReference type="ARBA" id="ARBA00023038"/>
    </source>
</evidence>
<dbReference type="SUPFAM" id="SSF57716">
    <property type="entry name" value="Glucocorticoid receptor-like (DNA-binding domain)"/>
    <property type="match status" value="4"/>
</dbReference>
<comment type="subcellular location">
    <subcellularLocation>
        <location evidence="1">Nucleus</location>
    </subcellularLocation>
</comment>
<dbReference type="InParanoid" id="A0A1Y1XUI3"/>
<keyword evidence="2 7" id="KW-0479">Metal-binding</keyword>
<accession>A0A1Y1XUI3</accession>
<name>A0A1Y1XUI3_9FUNG</name>
<dbReference type="STRING" id="1314790.A0A1Y1XUI3"/>
<dbReference type="PROSITE" id="PS00478">
    <property type="entry name" value="LIM_DOMAIN_1"/>
    <property type="match status" value="2"/>
</dbReference>
<dbReference type="GO" id="GO:0046872">
    <property type="term" value="F:metal ion binding"/>
    <property type="evidence" value="ECO:0007669"/>
    <property type="project" value="UniProtKB-KW"/>
</dbReference>
<proteinExistence type="predicted"/>
<dbReference type="CDD" id="cd09326">
    <property type="entry name" value="LIM_CRP_like"/>
    <property type="match status" value="2"/>
</dbReference>
<dbReference type="Pfam" id="PF00412">
    <property type="entry name" value="LIM"/>
    <property type="match status" value="2"/>
</dbReference>
<dbReference type="InterPro" id="IPR001781">
    <property type="entry name" value="Znf_LIM"/>
</dbReference>
<evidence type="ECO:0000256" key="7">
    <source>
        <dbReference type="PROSITE-ProRule" id="PRU00125"/>
    </source>
</evidence>
<feature type="compositionally biased region" description="Low complexity" evidence="8">
    <location>
        <begin position="246"/>
        <end position="261"/>
    </location>
</feature>
<evidence type="ECO:0000313" key="10">
    <source>
        <dbReference type="EMBL" id="ORX89408.1"/>
    </source>
</evidence>
<organism evidence="10 11">
    <name type="scientific">Basidiobolus meristosporus CBS 931.73</name>
    <dbReference type="NCBI Taxonomy" id="1314790"/>
    <lineage>
        <taxon>Eukaryota</taxon>
        <taxon>Fungi</taxon>
        <taxon>Fungi incertae sedis</taxon>
        <taxon>Zoopagomycota</taxon>
        <taxon>Entomophthoromycotina</taxon>
        <taxon>Basidiobolomycetes</taxon>
        <taxon>Basidiobolales</taxon>
        <taxon>Basidiobolaceae</taxon>
        <taxon>Basidiobolus</taxon>
    </lineage>
</organism>
<keyword evidence="4 7" id="KW-0862">Zinc</keyword>
<feature type="domain" description="LIM zinc-binding" evidence="9">
    <location>
        <begin position="7"/>
        <end position="67"/>
    </location>
</feature>
<dbReference type="EMBL" id="MCFE01000446">
    <property type="protein sequence ID" value="ORX89408.1"/>
    <property type="molecule type" value="Genomic_DNA"/>
</dbReference>
<feature type="region of interest" description="Disordered" evidence="8">
    <location>
        <begin position="86"/>
        <end position="261"/>
    </location>
</feature>
<dbReference type="OrthoDB" id="8062037at2759"/>
<feature type="domain" description="LIM zinc-binding" evidence="9">
    <location>
        <begin position="294"/>
        <end position="354"/>
    </location>
</feature>
<dbReference type="GO" id="GO:0005634">
    <property type="term" value="C:nucleus"/>
    <property type="evidence" value="ECO:0007669"/>
    <property type="project" value="UniProtKB-SubCell"/>
</dbReference>
<keyword evidence="6" id="KW-0539">Nucleus</keyword>
<dbReference type="SMART" id="SM00132">
    <property type="entry name" value="LIM"/>
    <property type="match status" value="2"/>
</dbReference>
<dbReference type="Proteomes" id="UP000193498">
    <property type="component" value="Unassembled WGS sequence"/>
</dbReference>
<keyword evidence="5 7" id="KW-0440">LIM domain</keyword>
<evidence type="ECO:0000313" key="11">
    <source>
        <dbReference type="Proteomes" id="UP000193498"/>
    </source>
</evidence>
<evidence type="ECO:0000256" key="4">
    <source>
        <dbReference type="ARBA" id="ARBA00022833"/>
    </source>
</evidence>
<feature type="compositionally biased region" description="Polar residues" evidence="8">
    <location>
        <begin position="230"/>
        <end position="244"/>
    </location>
</feature>
<dbReference type="PROSITE" id="PS50023">
    <property type="entry name" value="LIM_DOMAIN_2"/>
    <property type="match status" value="2"/>
</dbReference>
<comment type="caution">
    <text evidence="10">The sequence shown here is derived from an EMBL/GenBank/DDBJ whole genome shotgun (WGS) entry which is preliminary data.</text>
</comment>
<dbReference type="AlphaFoldDB" id="A0A1Y1XUI3"/>
<feature type="compositionally biased region" description="Basic and acidic residues" evidence="8">
    <location>
        <begin position="167"/>
        <end position="191"/>
    </location>
</feature>
<dbReference type="FunFam" id="2.10.110.10:FF:000001">
    <property type="entry name" value="Cysteine and glycine-rich protein 1"/>
    <property type="match status" value="2"/>
</dbReference>
<gene>
    <name evidence="10" type="ORF">K493DRAFT_340670</name>
</gene>
<protein>
    <recommendedName>
        <fullName evidence="9">LIM zinc-binding domain-containing protein</fullName>
    </recommendedName>
</protein>
<keyword evidence="11" id="KW-1185">Reference proteome</keyword>
<evidence type="ECO:0000256" key="1">
    <source>
        <dbReference type="ARBA" id="ARBA00004123"/>
    </source>
</evidence>